<dbReference type="Proteomes" id="UP000298138">
    <property type="component" value="Unassembled WGS sequence"/>
</dbReference>
<name>A0A4S2MNH4_9PEZI</name>
<feature type="compositionally biased region" description="Acidic residues" evidence="1">
    <location>
        <begin position="2055"/>
        <end position="2082"/>
    </location>
</feature>
<feature type="compositionally biased region" description="Acidic residues" evidence="1">
    <location>
        <begin position="328"/>
        <end position="338"/>
    </location>
</feature>
<feature type="compositionally biased region" description="Acidic residues" evidence="1">
    <location>
        <begin position="813"/>
        <end position="842"/>
    </location>
</feature>
<feature type="compositionally biased region" description="Basic and acidic residues" evidence="1">
    <location>
        <begin position="659"/>
        <end position="669"/>
    </location>
</feature>
<feature type="compositionally biased region" description="Acidic residues" evidence="1">
    <location>
        <begin position="176"/>
        <end position="186"/>
    </location>
</feature>
<feature type="region of interest" description="Disordered" evidence="1">
    <location>
        <begin position="1447"/>
        <end position="1475"/>
    </location>
</feature>
<feature type="region of interest" description="Disordered" evidence="1">
    <location>
        <begin position="1986"/>
        <end position="2142"/>
    </location>
</feature>
<protein>
    <submittedName>
        <fullName evidence="2">Uncharacterized protein</fullName>
    </submittedName>
</protein>
<feature type="region of interest" description="Disordered" evidence="1">
    <location>
        <begin position="1757"/>
        <end position="1850"/>
    </location>
</feature>
<feature type="compositionally biased region" description="Acidic residues" evidence="1">
    <location>
        <begin position="516"/>
        <end position="526"/>
    </location>
</feature>
<feature type="compositionally biased region" description="Basic residues" evidence="1">
    <location>
        <begin position="578"/>
        <end position="588"/>
    </location>
</feature>
<feature type="compositionally biased region" description="Basic and acidic residues" evidence="1">
    <location>
        <begin position="2083"/>
        <end position="2098"/>
    </location>
</feature>
<feature type="region of interest" description="Disordered" evidence="1">
    <location>
        <begin position="1"/>
        <end position="1011"/>
    </location>
</feature>
<feature type="compositionally biased region" description="Basic and acidic residues" evidence="1">
    <location>
        <begin position="349"/>
        <end position="373"/>
    </location>
</feature>
<feature type="compositionally biased region" description="Acidic residues" evidence="1">
    <location>
        <begin position="1317"/>
        <end position="1331"/>
    </location>
</feature>
<gene>
    <name evidence="2" type="ORF">EX30DRAFT_342921</name>
</gene>
<feature type="compositionally biased region" description="Polar residues" evidence="1">
    <location>
        <begin position="1275"/>
        <end position="1292"/>
    </location>
</feature>
<feature type="compositionally biased region" description="Acidic residues" evidence="1">
    <location>
        <begin position="2106"/>
        <end position="2129"/>
    </location>
</feature>
<organism evidence="2 3">
    <name type="scientific">Ascodesmis nigricans</name>
    <dbReference type="NCBI Taxonomy" id="341454"/>
    <lineage>
        <taxon>Eukaryota</taxon>
        <taxon>Fungi</taxon>
        <taxon>Dikarya</taxon>
        <taxon>Ascomycota</taxon>
        <taxon>Pezizomycotina</taxon>
        <taxon>Pezizomycetes</taxon>
        <taxon>Pezizales</taxon>
        <taxon>Ascodesmidaceae</taxon>
        <taxon>Ascodesmis</taxon>
    </lineage>
</organism>
<feature type="compositionally biased region" description="Basic and acidic residues" evidence="1">
    <location>
        <begin position="556"/>
        <end position="566"/>
    </location>
</feature>
<feature type="compositionally biased region" description="Low complexity" evidence="1">
    <location>
        <begin position="2307"/>
        <end position="2316"/>
    </location>
</feature>
<feature type="compositionally biased region" description="Polar residues" evidence="1">
    <location>
        <begin position="909"/>
        <end position="934"/>
    </location>
</feature>
<feature type="region of interest" description="Disordered" evidence="1">
    <location>
        <begin position="1024"/>
        <end position="1200"/>
    </location>
</feature>
<feature type="compositionally biased region" description="Low complexity" evidence="1">
    <location>
        <begin position="1450"/>
        <end position="1472"/>
    </location>
</feature>
<feature type="compositionally biased region" description="Basic and acidic residues" evidence="1">
    <location>
        <begin position="235"/>
        <end position="244"/>
    </location>
</feature>
<dbReference type="EMBL" id="ML220138">
    <property type="protein sequence ID" value="TGZ78701.1"/>
    <property type="molecule type" value="Genomic_DNA"/>
</dbReference>
<feature type="region of interest" description="Disordered" evidence="1">
    <location>
        <begin position="1918"/>
        <end position="1967"/>
    </location>
</feature>
<evidence type="ECO:0000313" key="2">
    <source>
        <dbReference type="EMBL" id="TGZ78701.1"/>
    </source>
</evidence>
<sequence>MAPTRRNVHAAAAPITTTTTTTETKSSRVTKRGKKDTDAAVTAEPGKKPATRAGRGEKAEVVPEPEPEEEKEEPAPVKTRKGRGKKEKEPEPEPEPEKKTRGRGKKSEAEVEPEEEEEIPAKTRTGRGKKAVQEEEEAPEPEPVKATRGRGKKSEPATQPEVTTTRGGRGKKAVQEDAEEKEEVPEPEPVRAMRGRGKKSEPAPEPEVPATRGGRGKKAAQKQQPPASPPPPAQEEEKKEEVKPVPRRGGRGKASVAEPEPELVVEAPRKGRVRKQAAADTTPVKQPQMEDRKSIAIQVVVMTPSKKDAEPAPKRRGRGKAAVKEPEPEPQPEEEEQVEQTPRRTGRGKTAEKPAPRATRRKADAEPEEKPQQDVEPVQDEPEVPTRRRGARGKAAPESEATEEPAPKTRRGRAKSPPPPPEPAPKTRRGRAKSPPAPPPAPAEPTRKSAKASKPEEPAEEPAPAVEEPKPRRGRGKAAKAPEPKPEPMEVDAQPELAPTPKPTRRGRGARKDPTPADEDAMEVDEPEKKPPKSTRKPRGKAATVAPSPARASRGGGDKAAERIEQEAVLAPNNAKNRVTKPARKSRRAAGPVQEEEEQQEENLEELLRPKRPGKRRGRSPSPVEGTKEPASKRAFRRREKTAIPARMTFQMGIQAMQESKETEKKEQLEVQAEPEAQPEVEEEQSKSEPQPEPEPEPEMVPEAEVEQIAMEDVPVQQLEEAPEIEEEAEVGQPATIPQDTPVSDAPEEATEEAPPFEPTSPAVEQPEETEPVETEMEVEVADESADSEGIVAVSEDLVTEEIRITVEAPASDAEEDAQEDAQEDDPIAAPADEEDEPELPEPGERDQSRSPPPGDLPQTVHLGTPVMQSSPSRRLSLPAPPMDDDDEPLVASSPRLSPAPKTPHIQKRSSSARSTPRQTDPIQLSSPRRASSGISPTKSPVVPTPSPIKVLEPEYDLPTINVETSPSTPLKQRQTRIGVGSSPIDVSGSPGLSLDPTAPKSSAISPVKHSSPLVSSPVILAEHLGSLSPPSSPVRKHQTRQSSPLKISTPSGAAEGPDFLAENDAPRSSPIESPAKKSSPRQSSVTPADIDTPADEPTPVVGSSPPQLSDVTNTAPRSREPTPQAPKSDTPKPEKESTPPPPPSVPNARHTQANTRGEQPPSPVKHAPGIFSAQKLTPKFAVPGSPAQSSPKRSVSPKKQLANKMMMDELEEGDTTFNAWLEGDTDMTEVETRIEGDSACESMVFPDEGDQSVMFTENMLPDDINNREMDESMDQSSADPFQLEPSDSAQKNRVKGTSWLHGASKLRGSSPLGEESIFDLGDDDDDDQQPDEPSFVAPARKSQKQDNLPSSPIDSSPRGHQATASSPNKPPAAMSPEKKSTPRPALGRVSHYPTPNPSFETEGNSSIFSTPRLIGNKITEPGTITGVHEEREISLLEAVTPNLARTKDSFSSSPQIFSSPPQPSPLKSSSPVTMPMVEGENIFDIHMSPVRRGSSREPSPLKTNISFTEDEAEDMSEIVLPNVGTSKNLVLASPPKKLLPTISNPDIFLFSNEENSRITEGDAEEEDMSFQSPNFRQTTPPSTKPTETPNFSSPPDFESTPKPAPTRTLADTRIPDFGKTTTPRKLRSPSPEPRRALQPQSPKSPFRRQASPAKSRLYMQHNAYSSSPSDTSMFSPVVLPTARQATSAPEVGTPTRGIDESILPGTPAGVSMQPMSSPMRDAELSAITLSGLGVENAPATASPLAQVAVQEVVADNDDESSAFIEDPAELPDLDQPSPIELPPRPTNPTPGCSRPMYNDTSFLSSPFEESVPVASPHNSPLKNAGCKRARSSSPVPEADNSTVDFPPSPKKVAFAEDTVFEPSAPVGKIDFSFKPSGNRRHTGTPGKKPHTPKKSDTWFGKLGISPAVTAKRQAAAAAASLAEADEDATSPERKRARVVSPSGEEPPQFAPMLLSAPETKNPEPFTPVVQETNVAHAEAYEAPVTASVMDVPMEDHAPTTKDAPAIDHAGQSEERLRDVLQTGGSEASGETPATVVENEVEMKEEGGDGVGGEEMGDDEEKEDEEVEEETAEQDIIEEDKVEEEKVDQQKVDDENVKGEQMQEQVLDEIVGEENDEEEIEEEAEEEQGEDKKESPEAPVNAYSTSYLDRFLKKHEKKYQFVSGTASTTSILSTTTTVASTTTTPTVAAAAVAPVAMTPTPTLRRSTPTPRAVSEEPAQERSTDRSIRKKSPIPRIPKPSTKASGGRDGRSKSPSNIHAPGSGVGNKKAVVGNIPRPKASIPVPKSRITKPGRATSSALPIPASAIPSVFAAARSPSPAPPPTAETTKPSKLPARARSARVAAASRPTISLAPNPKTCDVTSMSWDSLPERERKNITKANTSLNCTPTPFPRETTKLPIPRPPSPSPTTQHRTATQLRRKREEYLRRTGVELGPGEEYELPDTSDLENMDSGDEDAGRPMPMSNLDGDGEVRKGVKWNTPLEAGFAEELELHSPSKAKLKQPKGPVIQKKVQLDRNGNVVKEGGEEVAITPGTPVVIRKVLYKGESAD</sequence>
<feature type="compositionally biased region" description="Acidic residues" evidence="1">
    <location>
        <begin position="594"/>
        <end position="605"/>
    </location>
</feature>
<feature type="compositionally biased region" description="Low complexity" evidence="1">
    <location>
        <begin position="254"/>
        <end position="266"/>
    </location>
</feature>
<feature type="compositionally biased region" description="Basic and acidic residues" evidence="1">
    <location>
        <begin position="86"/>
        <end position="109"/>
    </location>
</feature>
<feature type="compositionally biased region" description="Basic and acidic residues" evidence="1">
    <location>
        <begin position="2420"/>
        <end position="2429"/>
    </location>
</feature>
<evidence type="ECO:0000313" key="3">
    <source>
        <dbReference type="Proteomes" id="UP000298138"/>
    </source>
</evidence>
<feature type="compositionally biased region" description="Polar residues" evidence="1">
    <location>
        <begin position="1832"/>
        <end position="1844"/>
    </location>
</feature>
<feature type="compositionally biased region" description="Polar residues" evidence="1">
    <location>
        <begin position="1398"/>
        <end position="1410"/>
    </location>
</feature>
<keyword evidence="3" id="KW-1185">Reference proteome</keyword>
<proteinExistence type="predicted"/>
<feature type="region of interest" description="Disordered" evidence="1">
    <location>
        <begin position="1238"/>
        <end position="1425"/>
    </location>
</feature>
<feature type="compositionally biased region" description="Acidic residues" evidence="1">
    <location>
        <begin position="692"/>
        <end position="706"/>
    </location>
</feature>
<feature type="compositionally biased region" description="Acidic residues" evidence="1">
    <location>
        <begin position="2434"/>
        <end position="2454"/>
    </location>
</feature>
<feature type="region of interest" description="Disordered" evidence="1">
    <location>
        <begin position="1542"/>
        <end position="1673"/>
    </location>
</feature>
<feature type="region of interest" description="Disordered" evidence="1">
    <location>
        <begin position="1686"/>
        <end position="1720"/>
    </location>
</feature>
<feature type="region of interest" description="Disordered" evidence="1">
    <location>
        <begin position="1866"/>
        <end position="1900"/>
    </location>
</feature>
<feature type="compositionally biased region" description="Polar residues" evidence="1">
    <location>
        <begin position="1346"/>
        <end position="1355"/>
    </location>
</feature>
<feature type="compositionally biased region" description="Polar residues" evidence="1">
    <location>
        <begin position="2377"/>
        <end position="2387"/>
    </location>
</feature>
<reference evidence="2 3" key="1">
    <citation type="submission" date="2019-04" db="EMBL/GenBank/DDBJ databases">
        <title>Comparative genomics and transcriptomics to analyze fruiting body development in filamentous ascomycetes.</title>
        <authorList>
            <consortium name="DOE Joint Genome Institute"/>
            <person name="Lutkenhaus R."/>
            <person name="Traeger S."/>
            <person name="Breuer J."/>
            <person name="Kuo A."/>
            <person name="Lipzen A."/>
            <person name="Pangilinan J."/>
            <person name="Dilworth D."/>
            <person name="Sandor L."/>
            <person name="Poggeler S."/>
            <person name="Barry K."/>
            <person name="Grigoriev I.V."/>
            <person name="Nowrousian M."/>
        </authorList>
    </citation>
    <scope>NUCLEOTIDE SEQUENCE [LARGE SCALE GENOMIC DNA]</scope>
    <source>
        <strain evidence="2 3">CBS 389.68</strain>
    </source>
</reference>
<feature type="compositionally biased region" description="Polar residues" evidence="1">
    <location>
        <begin position="1041"/>
        <end position="1052"/>
    </location>
</feature>
<feature type="compositionally biased region" description="Basic residues" evidence="1">
    <location>
        <begin position="610"/>
        <end position="619"/>
    </location>
</feature>
<feature type="compositionally biased region" description="Acidic residues" evidence="1">
    <location>
        <begin position="1757"/>
        <end position="1773"/>
    </location>
</feature>
<dbReference type="OrthoDB" id="2148418at2759"/>
<feature type="compositionally biased region" description="Low complexity" evidence="1">
    <location>
        <begin position="1579"/>
        <end position="1590"/>
    </location>
</feature>
<feature type="compositionally biased region" description="Acidic residues" evidence="1">
    <location>
        <begin position="63"/>
        <end position="72"/>
    </location>
</feature>
<feature type="compositionally biased region" description="Low complexity" evidence="1">
    <location>
        <begin position="2324"/>
        <end position="2346"/>
    </location>
</feature>
<dbReference type="STRING" id="341454.A0A4S2MNH4"/>
<evidence type="ECO:0000256" key="1">
    <source>
        <dbReference type="SAM" id="MobiDB-lite"/>
    </source>
</evidence>
<feature type="compositionally biased region" description="Pro residues" evidence="1">
    <location>
        <begin position="1780"/>
        <end position="1789"/>
    </location>
</feature>
<feature type="compositionally biased region" description="Polar residues" evidence="1">
    <location>
        <begin position="1105"/>
        <end position="1117"/>
    </location>
</feature>
<accession>A0A4S2MNH4</accession>
<feature type="compositionally biased region" description="Acidic residues" evidence="1">
    <location>
        <begin position="766"/>
        <end position="787"/>
    </location>
</feature>
<feature type="compositionally biased region" description="Acidic residues" evidence="1">
    <location>
        <begin position="721"/>
        <end position="730"/>
    </location>
</feature>
<feature type="region of interest" description="Disordered" evidence="1">
    <location>
        <begin position="2191"/>
        <end position="2472"/>
    </location>
</feature>
<dbReference type="InParanoid" id="A0A4S2MNH4"/>
<feature type="compositionally biased region" description="Basic residues" evidence="1">
    <location>
        <begin position="1878"/>
        <end position="1893"/>
    </location>
</feature>
<feature type="compositionally biased region" description="Low complexity" evidence="1">
    <location>
        <begin position="2191"/>
        <end position="2211"/>
    </location>
</feature>
<feature type="compositionally biased region" description="Polar residues" evidence="1">
    <location>
        <begin position="156"/>
        <end position="166"/>
    </location>
</feature>
<feature type="compositionally biased region" description="Polar residues" evidence="1">
    <location>
        <begin position="962"/>
        <end position="973"/>
    </location>
</feature>